<dbReference type="SUPFAM" id="SSF144232">
    <property type="entry name" value="HIT/MYND zinc finger-like"/>
    <property type="match status" value="1"/>
</dbReference>
<dbReference type="RefSeq" id="XP_031565383.1">
    <property type="nucleotide sequence ID" value="XM_031709523.1"/>
</dbReference>
<dbReference type="GeneID" id="116300620"/>
<evidence type="ECO:0000256" key="1">
    <source>
        <dbReference type="ARBA" id="ARBA00022723"/>
    </source>
</evidence>
<dbReference type="Pfam" id="PF01753">
    <property type="entry name" value="zf-MYND"/>
    <property type="match status" value="1"/>
</dbReference>
<dbReference type="KEGG" id="aten:116300620"/>
<keyword evidence="2 4" id="KW-0863">Zinc-finger</keyword>
<gene>
    <name evidence="7" type="primary">LOC116300620</name>
</gene>
<dbReference type="PROSITE" id="PS01360">
    <property type="entry name" value="ZF_MYND_1"/>
    <property type="match status" value="1"/>
</dbReference>
<keyword evidence="1" id="KW-0479">Metal-binding</keyword>
<evidence type="ECO:0000313" key="6">
    <source>
        <dbReference type="Proteomes" id="UP000515163"/>
    </source>
</evidence>
<keyword evidence="3" id="KW-0862">Zinc</keyword>
<evidence type="ECO:0000256" key="2">
    <source>
        <dbReference type="ARBA" id="ARBA00022771"/>
    </source>
</evidence>
<feature type="domain" description="MYND-type" evidence="5">
    <location>
        <begin position="138"/>
        <end position="177"/>
    </location>
</feature>
<dbReference type="InParanoid" id="A0A6P8IF85"/>
<evidence type="ECO:0000256" key="3">
    <source>
        <dbReference type="ARBA" id="ARBA00022833"/>
    </source>
</evidence>
<name>A0A6P8IF85_ACTTE</name>
<dbReference type="Proteomes" id="UP000515163">
    <property type="component" value="Unplaced"/>
</dbReference>
<evidence type="ECO:0000256" key="4">
    <source>
        <dbReference type="PROSITE-ProRule" id="PRU00134"/>
    </source>
</evidence>
<proteinExistence type="predicted"/>
<dbReference type="Gene3D" id="6.10.140.2220">
    <property type="match status" value="1"/>
</dbReference>
<organism evidence="6 7">
    <name type="scientific">Actinia tenebrosa</name>
    <name type="common">Australian red waratah sea anemone</name>
    <dbReference type="NCBI Taxonomy" id="6105"/>
    <lineage>
        <taxon>Eukaryota</taxon>
        <taxon>Metazoa</taxon>
        <taxon>Cnidaria</taxon>
        <taxon>Anthozoa</taxon>
        <taxon>Hexacorallia</taxon>
        <taxon>Actiniaria</taxon>
        <taxon>Actiniidae</taxon>
        <taxon>Actinia</taxon>
    </lineage>
</organism>
<evidence type="ECO:0000259" key="5">
    <source>
        <dbReference type="PROSITE" id="PS50865"/>
    </source>
</evidence>
<dbReference type="AlphaFoldDB" id="A0A6P8IF85"/>
<accession>A0A6P8IF85</accession>
<keyword evidence="6" id="KW-1185">Reference proteome</keyword>
<dbReference type="GO" id="GO:0008270">
    <property type="term" value="F:zinc ion binding"/>
    <property type="evidence" value="ECO:0007669"/>
    <property type="project" value="UniProtKB-KW"/>
</dbReference>
<dbReference type="PROSITE" id="PS50865">
    <property type="entry name" value="ZF_MYND_2"/>
    <property type="match status" value="1"/>
</dbReference>
<sequence length="196" mass="23514">MQDFQKISKSHLKVNCCRPEDLPSSLQEKEETNKESKRMMEIEEEEAKMKLKWSIIQERAVMRGIQTIFKKYKTNMKKGEEKEWDKLKSRIKAEQGRKKKEFQENVRRQTTQQLELLKSLGYRVVETGDEYCFFVPTCSGCHKASSQLLVCEACMVTWYCDEWCQRKDWDERHCYQCRTKRMNKTSCTFPFKVCKN</sequence>
<reference evidence="7" key="1">
    <citation type="submission" date="2025-08" db="UniProtKB">
        <authorList>
            <consortium name="RefSeq"/>
        </authorList>
    </citation>
    <scope>IDENTIFICATION</scope>
    <source>
        <tissue evidence="7">Tentacle</tissue>
    </source>
</reference>
<protein>
    <submittedName>
        <fullName evidence="7">Uncharacterized protein LOC116300620</fullName>
    </submittedName>
</protein>
<dbReference type="OrthoDB" id="10023235at2759"/>
<dbReference type="InterPro" id="IPR002893">
    <property type="entry name" value="Znf_MYND"/>
</dbReference>
<evidence type="ECO:0000313" key="7">
    <source>
        <dbReference type="RefSeq" id="XP_031565383.1"/>
    </source>
</evidence>